<feature type="transmembrane region" description="Helical" evidence="1">
    <location>
        <begin position="21"/>
        <end position="45"/>
    </location>
</feature>
<dbReference type="Proteomes" id="UP000230108">
    <property type="component" value="Unassembled WGS sequence"/>
</dbReference>
<comment type="caution">
    <text evidence="2">The sequence shown here is derived from an EMBL/GenBank/DDBJ whole genome shotgun (WGS) entry which is preliminary data.</text>
</comment>
<gene>
    <name evidence="2" type="ORF">COY90_00265</name>
</gene>
<feature type="transmembrane region" description="Helical" evidence="1">
    <location>
        <begin position="113"/>
        <end position="134"/>
    </location>
</feature>
<keyword evidence="1" id="KW-1133">Transmembrane helix</keyword>
<keyword evidence="1" id="KW-0472">Membrane</keyword>
<evidence type="ECO:0000313" key="2">
    <source>
        <dbReference type="EMBL" id="PIY69509.1"/>
    </source>
</evidence>
<evidence type="ECO:0000256" key="1">
    <source>
        <dbReference type="SAM" id="Phobius"/>
    </source>
</evidence>
<feature type="transmembrane region" description="Helical" evidence="1">
    <location>
        <begin position="51"/>
        <end position="69"/>
    </location>
</feature>
<dbReference type="AlphaFoldDB" id="A0A2M7QE70"/>
<evidence type="ECO:0000313" key="3">
    <source>
        <dbReference type="Proteomes" id="UP000230108"/>
    </source>
</evidence>
<reference evidence="3" key="1">
    <citation type="submission" date="2017-09" db="EMBL/GenBank/DDBJ databases">
        <title>Depth-based differentiation of microbial function through sediment-hosted aquifers and enrichment of novel symbionts in the deep terrestrial subsurface.</title>
        <authorList>
            <person name="Probst A.J."/>
            <person name="Ladd B."/>
            <person name="Jarett J.K."/>
            <person name="Geller-Mcgrath D.E."/>
            <person name="Sieber C.M.K."/>
            <person name="Emerson J.B."/>
            <person name="Anantharaman K."/>
            <person name="Thomas B.C."/>
            <person name="Malmstrom R."/>
            <person name="Stieglmeier M."/>
            <person name="Klingl A."/>
            <person name="Woyke T."/>
            <person name="Ryan C.M."/>
            <person name="Banfield J.F."/>
        </authorList>
    </citation>
    <scope>NUCLEOTIDE SEQUENCE [LARGE SCALE GENOMIC DNA]</scope>
</reference>
<keyword evidence="1" id="KW-0812">Transmembrane</keyword>
<name>A0A2M7QE70_9BACT</name>
<organism evidence="2 3">
    <name type="scientific">Candidatus Roizmanbacteria bacterium CG_4_10_14_0_8_um_filter_39_9</name>
    <dbReference type="NCBI Taxonomy" id="1974829"/>
    <lineage>
        <taxon>Bacteria</taxon>
        <taxon>Candidatus Roizmaniibacteriota</taxon>
    </lineage>
</organism>
<feature type="non-terminal residue" evidence="2">
    <location>
        <position position="184"/>
    </location>
</feature>
<protein>
    <recommendedName>
        <fullName evidence="4">MacB-like periplasmic core domain-containing protein</fullName>
    </recommendedName>
</protein>
<accession>A0A2M7QE70</accession>
<sequence>MEIKKSFNIKDWSEKIKIFIGSIPGIIHTLYLFFTFFILLLIFLFEKVYGLLERIPFFGTLCKVFGVMWKNKVGKSMIALIGKLEAGRSSQVERIYLIQLAYKNMMIKKTRSLITIFGMSVGVGVIVLLLSLGYGMEKLVIGRVAGLNELKMIDISAGENTTLRLNQEVYKKIDNIKESHQTMP</sequence>
<evidence type="ECO:0008006" key="4">
    <source>
        <dbReference type="Google" id="ProtNLM"/>
    </source>
</evidence>
<proteinExistence type="predicted"/>
<dbReference type="EMBL" id="PFLF01000008">
    <property type="protein sequence ID" value="PIY69509.1"/>
    <property type="molecule type" value="Genomic_DNA"/>
</dbReference>